<gene>
    <name evidence="6" type="ORF">J4573_27345</name>
</gene>
<evidence type="ECO:0000256" key="3">
    <source>
        <dbReference type="ARBA" id="ARBA00023125"/>
    </source>
</evidence>
<dbReference type="EMBL" id="JAGEOJ010000011">
    <property type="protein sequence ID" value="MBO2450843.1"/>
    <property type="molecule type" value="Genomic_DNA"/>
</dbReference>
<dbReference type="SUPFAM" id="SSF53850">
    <property type="entry name" value="Periplasmic binding protein-like II"/>
    <property type="match status" value="1"/>
</dbReference>
<reference evidence="6" key="1">
    <citation type="submission" date="2021-03" db="EMBL/GenBank/DDBJ databases">
        <authorList>
            <person name="Kanchanasin P."/>
            <person name="Saeng-In P."/>
            <person name="Phongsopitanun W."/>
            <person name="Yuki M."/>
            <person name="Kudo T."/>
            <person name="Ohkuma M."/>
            <person name="Tanasupawat S."/>
        </authorList>
    </citation>
    <scope>NUCLEOTIDE SEQUENCE</scope>
    <source>
        <strain evidence="6">GKU 128</strain>
    </source>
</reference>
<dbReference type="Gene3D" id="3.40.190.10">
    <property type="entry name" value="Periplasmic binding protein-like II"/>
    <property type="match status" value="2"/>
</dbReference>
<dbReference type="FunFam" id="1.10.10.10:FF:000001">
    <property type="entry name" value="LysR family transcriptional regulator"/>
    <property type="match status" value="1"/>
</dbReference>
<keyword evidence="4" id="KW-0804">Transcription</keyword>
<accession>A0A939PIS9</accession>
<dbReference type="Pfam" id="PF00126">
    <property type="entry name" value="HTH_1"/>
    <property type="match status" value="1"/>
</dbReference>
<dbReference type="InterPro" id="IPR005119">
    <property type="entry name" value="LysR_subst-bd"/>
</dbReference>
<dbReference type="RefSeq" id="WP_208258721.1">
    <property type="nucleotide sequence ID" value="NZ_JAGEOJ010000011.1"/>
</dbReference>
<name>A0A939PIS9_9ACTN</name>
<dbReference type="PROSITE" id="PS50931">
    <property type="entry name" value="HTH_LYSR"/>
    <property type="match status" value="1"/>
</dbReference>
<dbReference type="GO" id="GO:0032993">
    <property type="term" value="C:protein-DNA complex"/>
    <property type="evidence" value="ECO:0007669"/>
    <property type="project" value="TreeGrafter"/>
</dbReference>
<evidence type="ECO:0000256" key="1">
    <source>
        <dbReference type="ARBA" id="ARBA00009437"/>
    </source>
</evidence>
<dbReference type="PANTHER" id="PTHR30346:SF0">
    <property type="entry name" value="HCA OPERON TRANSCRIPTIONAL ACTIVATOR HCAR"/>
    <property type="match status" value="1"/>
</dbReference>
<evidence type="ECO:0000313" key="7">
    <source>
        <dbReference type="Proteomes" id="UP000669179"/>
    </source>
</evidence>
<dbReference type="PRINTS" id="PR00039">
    <property type="entry name" value="HTHLYSR"/>
</dbReference>
<dbReference type="GO" id="GO:0003700">
    <property type="term" value="F:DNA-binding transcription factor activity"/>
    <property type="evidence" value="ECO:0007669"/>
    <property type="project" value="InterPro"/>
</dbReference>
<dbReference type="PANTHER" id="PTHR30346">
    <property type="entry name" value="TRANSCRIPTIONAL DUAL REGULATOR HCAR-RELATED"/>
    <property type="match status" value="1"/>
</dbReference>
<dbReference type="SUPFAM" id="SSF46785">
    <property type="entry name" value="Winged helix' DNA-binding domain"/>
    <property type="match status" value="1"/>
</dbReference>
<keyword evidence="2" id="KW-0805">Transcription regulation</keyword>
<evidence type="ECO:0000259" key="5">
    <source>
        <dbReference type="PROSITE" id="PS50931"/>
    </source>
</evidence>
<dbReference type="GO" id="GO:0003677">
    <property type="term" value="F:DNA binding"/>
    <property type="evidence" value="ECO:0007669"/>
    <property type="project" value="UniProtKB-KW"/>
</dbReference>
<evidence type="ECO:0000256" key="2">
    <source>
        <dbReference type="ARBA" id="ARBA00023015"/>
    </source>
</evidence>
<dbReference type="Pfam" id="PF03466">
    <property type="entry name" value="LysR_substrate"/>
    <property type="match status" value="1"/>
</dbReference>
<sequence>MELRRLRYFAVLAEELHFARAAERLHIAQPSLSQQIKALERELGVRLLDRGGRGVTLTSAGEALVDEAAAVLTRCDELVERVRAAGHGLSGRLRIAYTRSAVDLAAQPIVGRFREAVPGVEVLAMTGWTSENLRRLVAGEVDVVFVRPPVSDAGLAVRQVAEEELVVVVPAGHRWAARRRIKRAELRDEPVVMWPRAQGPGYYDHIVEQVWAGTPPRIVRREPEAESILAAVNDGVGIAVLDRGRAEKLRPRGVLVRRFAAPAPTAGLAIAWRPADRSPALARFLELLPMRADDRNVAVT</sequence>
<dbReference type="InterPro" id="IPR000847">
    <property type="entry name" value="LysR_HTH_N"/>
</dbReference>
<keyword evidence="7" id="KW-1185">Reference proteome</keyword>
<evidence type="ECO:0000256" key="4">
    <source>
        <dbReference type="ARBA" id="ARBA00023163"/>
    </source>
</evidence>
<dbReference type="Gene3D" id="1.10.10.10">
    <property type="entry name" value="Winged helix-like DNA-binding domain superfamily/Winged helix DNA-binding domain"/>
    <property type="match status" value="1"/>
</dbReference>
<proteinExistence type="inferred from homology"/>
<comment type="caution">
    <text evidence="6">The sequence shown here is derived from an EMBL/GenBank/DDBJ whole genome shotgun (WGS) entry which is preliminary data.</text>
</comment>
<comment type="similarity">
    <text evidence="1">Belongs to the LysR transcriptional regulatory family.</text>
</comment>
<dbReference type="Proteomes" id="UP000669179">
    <property type="component" value="Unassembled WGS sequence"/>
</dbReference>
<protein>
    <submittedName>
        <fullName evidence="6">LysR family transcriptional regulator</fullName>
    </submittedName>
</protein>
<dbReference type="InterPro" id="IPR036388">
    <property type="entry name" value="WH-like_DNA-bd_sf"/>
</dbReference>
<keyword evidence="3" id="KW-0238">DNA-binding</keyword>
<organism evidence="6 7">
    <name type="scientific">Actinomadura barringtoniae</name>
    <dbReference type="NCBI Taxonomy" id="1427535"/>
    <lineage>
        <taxon>Bacteria</taxon>
        <taxon>Bacillati</taxon>
        <taxon>Actinomycetota</taxon>
        <taxon>Actinomycetes</taxon>
        <taxon>Streptosporangiales</taxon>
        <taxon>Thermomonosporaceae</taxon>
        <taxon>Actinomadura</taxon>
    </lineage>
</organism>
<feature type="domain" description="HTH lysR-type" evidence="5">
    <location>
        <begin position="1"/>
        <end position="58"/>
    </location>
</feature>
<dbReference type="InterPro" id="IPR036390">
    <property type="entry name" value="WH_DNA-bd_sf"/>
</dbReference>
<dbReference type="AlphaFoldDB" id="A0A939PIS9"/>
<dbReference type="CDD" id="cd08414">
    <property type="entry name" value="PBP2_LTTR_aromatics_like"/>
    <property type="match status" value="1"/>
</dbReference>
<evidence type="ECO:0000313" key="6">
    <source>
        <dbReference type="EMBL" id="MBO2450843.1"/>
    </source>
</evidence>